<dbReference type="Pfam" id="PF00015">
    <property type="entry name" value="MCPsignal"/>
    <property type="match status" value="1"/>
</dbReference>
<keyword evidence="1" id="KW-0488">Methylation</keyword>
<dbReference type="InterPro" id="IPR004089">
    <property type="entry name" value="MCPsignal_dom"/>
</dbReference>
<dbReference type="InterPro" id="IPR051310">
    <property type="entry name" value="MCP_chemotaxis"/>
</dbReference>
<keyword evidence="10" id="KW-1185">Reference proteome</keyword>
<feature type="domain" description="HAMP" evidence="8">
    <location>
        <begin position="326"/>
        <end position="379"/>
    </location>
</feature>
<dbReference type="Proteomes" id="UP000664835">
    <property type="component" value="Unassembled WGS sequence"/>
</dbReference>
<comment type="caution">
    <text evidence="9">The sequence shown here is derived from an EMBL/GenBank/DDBJ whole genome shotgun (WGS) entry which is preliminary data.</text>
</comment>
<name>A0ABS3Q3K0_9GAMM</name>
<evidence type="ECO:0000256" key="4">
    <source>
        <dbReference type="PROSITE-ProRule" id="PRU00284"/>
    </source>
</evidence>
<gene>
    <name evidence="9" type="ORF">J3998_03945</name>
</gene>
<feature type="region of interest" description="Disordered" evidence="5">
    <location>
        <begin position="814"/>
        <end position="868"/>
    </location>
</feature>
<dbReference type="EMBL" id="JAGETV010000004">
    <property type="protein sequence ID" value="MBO1926718.1"/>
    <property type="molecule type" value="Genomic_DNA"/>
</dbReference>
<dbReference type="PROSITE" id="PS50111">
    <property type="entry name" value="CHEMOTAXIS_TRANSDUC_2"/>
    <property type="match status" value="1"/>
</dbReference>
<evidence type="ECO:0000256" key="3">
    <source>
        <dbReference type="ARBA" id="ARBA00029447"/>
    </source>
</evidence>
<dbReference type="RefSeq" id="WP_208148162.1">
    <property type="nucleotide sequence ID" value="NZ_JAGETV010000004.1"/>
</dbReference>
<feature type="transmembrane region" description="Helical" evidence="6">
    <location>
        <begin position="302"/>
        <end position="324"/>
    </location>
</feature>
<dbReference type="SMART" id="SM00283">
    <property type="entry name" value="MA"/>
    <property type="match status" value="1"/>
</dbReference>
<dbReference type="PANTHER" id="PTHR43531:SF14">
    <property type="entry name" value="METHYL-ACCEPTING CHEMOTAXIS PROTEIN I-RELATED"/>
    <property type="match status" value="1"/>
</dbReference>
<keyword evidence="6" id="KW-0472">Membrane</keyword>
<evidence type="ECO:0000256" key="1">
    <source>
        <dbReference type="ARBA" id="ARBA00022481"/>
    </source>
</evidence>
<proteinExistence type="inferred from homology"/>
<feature type="domain" description="Methyl-accepting transducer" evidence="7">
    <location>
        <begin position="565"/>
        <end position="794"/>
    </location>
</feature>
<dbReference type="Pfam" id="PF18947">
    <property type="entry name" value="HAMP_2"/>
    <property type="match status" value="1"/>
</dbReference>
<reference evidence="9 10" key="1">
    <citation type="submission" date="2021-03" db="EMBL/GenBank/DDBJ databases">
        <title>Thiomicrorhabdus sp.nov.,novel sulfur-oxidizing bacteria isolated from coastal sediment.</title>
        <authorList>
            <person name="Liu X."/>
        </authorList>
    </citation>
    <scope>NUCLEOTIDE SEQUENCE [LARGE SCALE GENOMIC DNA]</scope>
    <source>
        <strain evidence="9 10">6S2-11</strain>
    </source>
</reference>
<dbReference type="Gene3D" id="6.10.340.10">
    <property type="match status" value="1"/>
</dbReference>
<feature type="domain" description="HAMP" evidence="8">
    <location>
        <begin position="385"/>
        <end position="424"/>
    </location>
</feature>
<evidence type="ECO:0000313" key="10">
    <source>
        <dbReference type="Proteomes" id="UP000664835"/>
    </source>
</evidence>
<dbReference type="SMART" id="SM00304">
    <property type="entry name" value="HAMP"/>
    <property type="match status" value="3"/>
</dbReference>
<comment type="similarity">
    <text evidence="3">Belongs to the methyl-accepting chemotaxis (MCP) protein family.</text>
</comment>
<evidence type="ECO:0000259" key="8">
    <source>
        <dbReference type="PROSITE" id="PS50885"/>
    </source>
</evidence>
<evidence type="ECO:0000313" key="9">
    <source>
        <dbReference type="EMBL" id="MBO1926718.1"/>
    </source>
</evidence>
<evidence type="ECO:0000256" key="2">
    <source>
        <dbReference type="ARBA" id="ARBA00023224"/>
    </source>
</evidence>
<dbReference type="InterPro" id="IPR003660">
    <property type="entry name" value="HAMP_dom"/>
</dbReference>
<protein>
    <submittedName>
        <fullName evidence="9">HAMP domain-containing protein</fullName>
    </submittedName>
</protein>
<dbReference type="Gene3D" id="1.20.120.1530">
    <property type="match status" value="1"/>
</dbReference>
<accession>A0ABS3Q3K0</accession>
<dbReference type="Pfam" id="PF00672">
    <property type="entry name" value="HAMP"/>
    <property type="match status" value="2"/>
</dbReference>
<dbReference type="InterPro" id="IPR004090">
    <property type="entry name" value="Chemotax_Me-accpt_rcpt"/>
</dbReference>
<dbReference type="SUPFAM" id="SSF58104">
    <property type="entry name" value="Methyl-accepting chemotaxis protein (MCP) signaling domain"/>
    <property type="match status" value="2"/>
</dbReference>
<feature type="transmembrane region" description="Helical" evidence="6">
    <location>
        <begin position="12"/>
        <end position="32"/>
    </location>
</feature>
<feature type="domain" description="HAMP" evidence="8">
    <location>
        <begin position="508"/>
        <end position="560"/>
    </location>
</feature>
<keyword evidence="6" id="KW-0812">Transmembrane</keyword>
<sequence>MLTQSSLRVKVITIASIVGMLVAIIIGVLLYFSSVAPVKQQVENELSTKMQTYIESQLELKIQGGIIGSTALSFHEDTITALESGYASDIEKLVYSIRQRYADQSNYKNIKTEVILPNGQSIIQSWTDKLPNKNHSSDAFFKKVTSDKQSFGSLTIDERGVGVVALSPVMNNGTMLGMLSMTQGLASVGKSFVKEHDGYWVLLVDKNYLKNKFNNPEMLNKNTSVGNHYVVANNRWFQPESIELAEHFNDGGVDGHNVYVKDHHAYIDIPALDEEGKPFGRHLFILNEKVYTGPITSAMNSAWLSIIGIIAGIIALAAVLVMVVNRVVIKPLVQVQQVTDQILQTGDFSKKFNINSKDEVGQTATALNNLLDNISNALDEANDIVKAIAAGNFSRTITGSYKGDLAALKDGINNSAHNISHVMEELSKVMQSLRDGNYNVEINSGVASGDFKTMIDNAQIAMNETDQVVREINDVMQDMRNGNFANRIAGNTSGELTILKDRINESMDVLEKALAEITKVVTGQASGDLTQRINGEYRGELEELKLAVNQSIERLASTVNQAIHTSGTVTNEAISLSTDASDLSSRVQQQAAALEETSATMEEMNSAVQNNTENAHQAAQVFEQVHGNATQAGQVMEKTIEAMGSIQDSSHEIAEIVTLIDSIAFQTNLLALNAAVEAARAGEHGRGFAVVAGEVRALAQKSADAAKDIKQLIDSSVARIDQGTKLASETGKVIHEITLSIDSANDMIHQINNASAEQAEGVNQVYQAISDIDAATQQNSALVDRTSAAARTMSEEAQNLQDNMSFFKTGAKVSTPKRVTATPQVEKPTSKTASAPVERLAAPSKSKVQEPAPTKAPSSGNGDEWEDF</sequence>
<dbReference type="PANTHER" id="PTHR43531">
    <property type="entry name" value="PROTEIN ICFG"/>
    <property type="match status" value="1"/>
</dbReference>
<organism evidence="9 10">
    <name type="scientific">Thiomicrorhabdus marina</name>
    <dbReference type="NCBI Taxonomy" id="2818442"/>
    <lineage>
        <taxon>Bacteria</taxon>
        <taxon>Pseudomonadati</taxon>
        <taxon>Pseudomonadota</taxon>
        <taxon>Gammaproteobacteria</taxon>
        <taxon>Thiotrichales</taxon>
        <taxon>Piscirickettsiaceae</taxon>
        <taxon>Thiomicrorhabdus</taxon>
    </lineage>
</organism>
<dbReference type="PROSITE" id="PS50885">
    <property type="entry name" value="HAMP"/>
    <property type="match status" value="3"/>
</dbReference>
<evidence type="ECO:0000256" key="5">
    <source>
        <dbReference type="SAM" id="MobiDB-lite"/>
    </source>
</evidence>
<dbReference type="CDD" id="cd11386">
    <property type="entry name" value="MCP_signal"/>
    <property type="match status" value="1"/>
</dbReference>
<evidence type="ECO:0000259" key="7">
    <source>
        <dbReference type="PROSITE" id="PS50111"/>
    </source>
</evidence>
<dbReference type="PRINTS" id="PR00260">
    <property type="entry name" value="CHEMTRNSDUCR"/>
</dbReference>
<keyword evidence="2 4" id="KW-0807">Transducer</keyword>
<dbReference type="Gene3D" id="1.10.287.950">
    <property type="entry name" value="Methyl-accepting chemotaxis protein"/>
    <property type="match status" value="1"/>
</dbReference>
<evidence type="ECO:0000256" key="6">
    <source>
        <dbReference type="SAM" id="Phobius"/>
    </source>
</evidence>
<dbReference type="CDD" id="cd06225">
    <property type="entry name" value="HAMP"/>
    <property type="match status" value="2"/>
</dbReference>
<keyword evidence="6" id="KW-1133">Transmembrane helix</keyword>